<proteinExistence type="predicted"/>
<evidence type="ECO:0000256" key="1">
    <source>
        <dbReference type="SAM" id="MobiDB-lite"/>
    </source>
</evidence>
<dbReference type="Proteomes" id="UP000198310">
    <property type="component" value="Unassembled WGS sequence"/>
</dbReference>
<organism evidence="2 3">
    <name type="scientific">Hymenobacter mucosus</name>
    <dbReference type="NCBI Taxonomy" id="1411120"/>
    <lineage>
        <taxon>Bacteria</taxon>
        <taxon>Pseudomonadati</taxon>
        <taxon>Bacteroidota</taxon>
        <taxon>Cytophagia</taxon>
        <taxon>Cytophagales</taxon>
        <taxon>Hymenobacteraceae</taxon>
        <taxon>Hymenobacter</taxon>
    </lineage>
</organism>
<evidence type="ECO:0000313" key="3">
    <source>
        <dbReference type="Proteomes" id="UP000198310"/>
    </source>
</evidence>
<keyword evidence="3" id="KW-1185">Reference proteome</keyword>
<dbReference type="AlphaFoldDB" id="A0A239A045"/>
<gene>
    <name evidence="2" type="ORF">SAMN06269173_11089</name>
</gene>
<sequence>MLHIAPAPTVDTTIQQQQAHAFGREAQQRGAQEVPAQDANLWPLLSGLVVGQGVPVMQAWVKGYRQEQDEQQIREFAEQLGRGEEVAQQLQRGLSDAARAGLWWQLFNQLPDAA</sequence>
<dbReference type="EMBL" id="FZNS01000010">
    <property type="protein sequence ID" value="SNR88661.1"/>
    <property type="molecule type" value="Genomic_DNA"/>
</dbReference>
<feature type="region of interest" description="Disordered" evidence="1">
    <location>
        <begin position="1"/>
        <end position="34"/>
    </location>
</feature>
<dbReference type="RefSeq" id="WP_089333764.1">
    <property type="nucleotide sequence ID" value="NZ_FZNS01000010.1"/>
</dbReference>
<feature type="compositionally biased region" description="Polar residues" evidence="1">
    <location>
        <begin position="10"/>
        <end position="19"/>
    </location>
</feature>
<protein>
    <submittedName>
        <fullName evidence="2">Uncharacterized protein</fullName>
    </submittedName>
</protein>
<accession>A0A239A045</accession>
<name>A0A239A045_9BACT</name>
<evidence type="ECO:0000313" key="2">
    <source>
        <dbReference type="EMBL" id="SNR88661.1"/>
    </source>
</evidence>
<reference evidence="3" key="1">
    <citation type="submission" date="2017-06" db="EMBL/GenBank/DDBJ databases">
        <authorList>
            <person name="Varghese N."/>
            <person name="Submissions S."/>
        </authorList>
    </citation>
    <scope>NUCLEOTIDE SEQUENCE [LARGE SCALE GENOMIC DNA]</scope>
    <source>
        <strain evidence="3">DSM 28041</strain>
    </source>
</reference>